<name>A0AAJ6CKZ9_9BASI</name>
<protein>
    <submittedName>
        <fullName evidence="2">Uncharacterized protein</fullName>
    </submittedName>
</protein>
<sequence>MPARSSIPKAERKRKSFPEDQGFSKVLALSLQAVDKKDAQFQKVLDKDHAKRESIARANKERARKKEETRKLSHVPSKISIMEQLREQRRERSRERKKKRRAAAEPESAAHKSATRHVTRDETKPKKKRVSFG</sequence>
<dbReference type="EMBL" id="CP119921">
    <property type="protein sequence ID" value="WFD17124.1"/>
    <property type="molecule type" value="Genomic_DNA"/>
</dbReference>
<accession>A0AAJ6CKZ9</accession>
<evidence type="ECO:0000313" key="2">
    <source>
        <dbReference type="EMBL" id="WFD17124.1"/>
    </source>
</evidence>
<dbReference type="AlphaFoldDB" id="A0AAJ6CKZ9"/>
<organism evidence="2 3">
    <name type="scientific">Malassezia arunalokei</name>
    <dbReference type="NCBI Taxonomy" id="1514897"/>
    <lineage>
        <taxon>Eukaryota</taxon>
        <taxon>Fungi</taxon>
        <taxon>Dikarya</taxon>
        <taxon>Basidiomycota</taxon>
        <taxon>Ustilaginomycotina</taxon>
        <taxon>Malasseziomycetes</taxon>
        <taxon>Malasseziales</taxon>
        <taxon>Malasseziaceae</taxon>
        <taxon>Malassezia</taxon>
    </lineage>
</organism>
<evidence type="ECO:0000256" key="1">
    <source>
        <dbReference type="SAM" id="MobiDB-lite"/>
    </source>
</evidence>
<evidence type="ECO:0000313" key="3">
    <source>
        <dbReference type="Proteomes" id="UP001217582"/>
    </source>
</evidence>
<feature type="compositionally biased region" description="Basic and acidic residues" evidence="1">
    <location>
        <begin position="84"/>
        <end position="94"/>
    </location>
</feature>
<feature type="region of interest" description="Disordered" evidence="1">
    <location>
        <begin position="45"/>
        <end position="133"/>
    </location>
</feature>
<feature type="region of interest" description="Disordered" evidence="1">
    <location>
        <begin position="1"/>
        <end position="22"/>
    </location>
</feature>
<feature type="compositionally biased region" description="Basic and acidic residues" evidence="1">
    <location>
        <begin position="45"/>
        <end position="71"/>
    </location>
</feature>
<gene>
    <name evidence="2" type="ORF">MARU1_003171</name>
</gene>
<dbReference type="Proteomes" id="UP001217582">
    <property type="component" value="Chromosome 6"/>
</dbReference>
<reference evidence="2 3" key="1">
    <citation type="submission" date="2023-03" db="EMBL/GenBank/DDBJ databases">
        <title>Mating type loci evolution in Malassezia.</title>
        <authorList>
            <person name="Coelho M.A."/>
        </authorList>
    </citation>
    <scope>NUCLEOTIDE SEQUENCE [LARGE SCALE GENOMIC DNA]</scope>
    <source>
        <strain evidence="2 3">CBS 13387</strain>
    </source>
</reference>
<proteinExistence type="predicted"/>
<keyword evidence="3" id="KW-1185">Reference proteome</keyword>